<evidence type="ECO:0000256" key="2">
    <source>
        <dbReference type="ARBA" id="ARBA00010940"/>
    </source>
</evidence>
<dbReference type="SMART" id="SM01372">
    <property type="entry name" value="E2F_TDP"/>
    <property type="match status" value="1"/>
</dbReference>
<keyword evidence="5" id="KW-0238">DNA-binding</keyword>
<evidence type="ECO:0000256" key="8">
    <source>
        <dbReference type="ARBA" id="ARBA00023242"/>
    </source>
</evidence>
<evidence type="ECO:0000256" key="11">
    <source>
        <dbReference type="SAM" id="MobiDB-lite"/>
    </source>
</evidence>
<dbReference type="OrthoDB" id="9428037at2759"/>
<keyword evidence="9" id="KW-0131">Cell cycle</keyword>
<evidence type="ECO:0000256" key="1">
    <source>
        <dbReference type="ARBA" id="ARBA00004123"/>
    </source>
</evidence>
<organism evidence="13 14">
    <name type="scientific">Thamnophis sirtalis</name>
    <dbReference type="NCBI Taxonomy" id="35019"/>
    <lineage>
        <taxon>Eukaryota</taxon>
        <taxon>Metazoa</taxon>
        <taxon>Chordata</taxon>
        <taxon>Craniata</taxon>
        <taxon>Vertebrata</taxon>
        <taxon>Euteleostomi</taxon>
        <taxon>Lepidosauria</taxon>
        <taxon>Squamata</taxon>
        <taxon>Bifurcata</taxon>
        <taxon>Unidentata</taxon>
        <taxon>Episquamata</taxon>
        <taxon>Toxicofera</taxon>
        <taxon>Serpentes</taxon>
        <taxon>Colubroidea</taxon>
        <taxon>Colubridae</taxon>
        <taxon>Natricinae</taxon>
        <taxon>Thamnophis</taxon>
    </lineage>
</organism>
<evidence type="ECO:0000256" key="3">
    <source>
        <dbReference type="ARBA" id="ARBA00022491"/>
    </source>
</evidence>
<dbReference type="InterPro" id="IPR015633">
    <property type="entry name" value="E2F"/>
</dbReference>
<gene>
    <name evidence="14" type="primary">LOC106554519</name>
</gene>
<keyword evidence="7" id="KW-0804">Transcription</keyword>
<comment type="similarity">
    <text evidence="2">Belongs to the E2F/DP family.</text>
</comment>
<evidence type="ECO:0000256" key="9">
    <source>
        <dbReference type="ARBA" id="ARBA00023306"/>
    </source>
</evidence>
<dbReference type="PANTHER" id="PTHR12081:SF25">
    <property type="entry name" value="TRANSCRIPTION FACTOR E2F7"/>
    <property type="match status" value="1"/>
</dbReference>
<dbReference type="GO" id="GO:0090575">
    <property type="term" value="C:RNA polymerase II transcription regulator complex"/>
    <property type="evidence" value="ECO:0007669"/>
    <property type="project" value="TreeGrafter"/>
</dbReference>
<reference evidence="14" key="1">
    <citation type="submission" date="2025-08" db="UniProtKB">
        <authorList>
            <consortium name="RefSeq"/>
        </authorList>
    </citation>
    <scope>IDENTIFICATION</scope>
    <source>
        <tissue evidence="14">Skeletal muscle</tissue>
    </source>
</reference>
<feature type="region of interest" description="Disordered" evidence="11">
    <location>
        <begin position="112"/>
        <end position="148"/>
    </location>
</feature>
<keyword evidence="8" id="KW-0539">Nucleus</keyword>
<dbReference type="AlphaFoldDB" id="A0A6I9YWL4"/>
<protein>
    <recommendedName>
        <fullName evidence="10">Transcription factor E2F7</fullName>
    </recommendedName>
</protein>
<evidence type="ECO:0000256" key="5">
    <source>
        <dbReference type="ARBA" id="ARBA00023125"/>
    </source>
</evidence>
<name>A0A6I9YWL4_9SAUR</name>
<keyword evidence="6" id="KW-0010">Activator</keyword>
<dbReference type="InterPro" id="IPR003316">
    <property type="entry name" value="E2F_WHTH_DNA-bd_dom"/>
</dbReference>
<dbReference type="InterPro" id="IPR036388">
    <property type="entry name" value="WH-like_DNA-bd_sf"/>
</dbReference>
<evidence type="ECO:0000313" key="14">
    <source>
        <dbReference type="RefSeq" id="XP_013928687.1"/>
    </source>
</evidence>
<dbReference type="Gene3D" id="1.10.10.10">
    <property type="entry name" value="Winged helix-like DNA-binding domain superfamily/Winged helix DNA-binding domain"/>
    <property type="match status" value="1"/>
</dbReference>
<dbReference type="GO" id="GO:0000981">
    <property type="term" value="F:DNA-binding transcription factor activity, RNA polymerase II-specific"/>
    <property type="evidence" value="ECO:0007669"/>
    <property type="project" value="TreeGrafter"/>
</dbReference>
<feature type="domain" description="E2F/DP family winged-helix DNA-binding" evidence="12">
    <location>
        <begin position="147"/>
        <end position="199"/>
    </location>
</feature>
<keyword evidence="4" id="KW-0805">Transcription regulation</keyword>
<keyword evidence="13" id="KW-1185">Reference proteome</keyword>
<proteinExistence type="inferred from homology"/>
<evidence type="ECO:0000256" key="4">
    <source>
        <dbReference type="ARBA" id="ARBA00023015"/>
    </source>
</evidence>
<evidence type="ECO:0000259" key="12">
    <source>
        <dbReference type="SMART" id="SM01372"/>
    </source>
</evidence>
<dbReference type="GO" id="GO:0000978">
    <property type="term" value="F:RNA polymerase II cis-regulatory region sequence-specific DNA binding"/>
    <property type="evidence" value="ECO:0007669"/>
    <property type="project" value="InterPro"/>
</dbReference>
<evidence type="ECO:0000313" key="13">
    <source>
        <dbReference type="Proteomes" id="UP000504617"/>
    </source>
</evidence>
<dbReference type="GeneID" id="106554519"/>
<keyword evidence="3" id="KW-0678">Repressor</keyword>
<dbReference type="PANTHER" id="PTHR12081">
    <property type="entry name" value="TRANSCRIPTION FACTOR E2F"/>
    <property type="match status" value="1"/>
</dbReference>
<feature type="region of interest" description="Disordered" evidence="11">
    <location>
        <begin position="41"/>
        <end position="82"/>
    </location>
</feature>
<evidence type="ECO:0000256" key="10">
    <source>
        <dbReference type="ARBA" id="ARBA00039675"/>
    </source>
</evidence>
<accession>A0A6I9YWL4</accession>
<evidence type="ECO:0000256" key="7">
    <source>
        <dbReference type="ARBA" id="ARBA00023163"/>
    </source>
</evidence>
<dbReference type="RefSeq" id="XP_013928687.1">
    <property type="nucleotide sequence ID" value="XM_014073212.1"/>
</dbReference>
<dbReference type="Proteomes" id="UP000504617">
    <property type="component" value="Unplaced"/>
</dbReference>
<comment type="subcellular location">
    <subcellularLocation>
        <location evidence="1">Nucleus</location>
    </subcellularLocation>
</comment>
<evidence type="ECO:0000256" key="6">
    <source>
        <dbReference type="ARBA" id="ARBA00023159"/>
    </source>
</evidence>
<dbReference type="KEGG" id="tsr:106554519"/>
<sequence>MSRNMELNCLTLKDLISPRHGKIDYINEDGDSAQKENIFDRPRMTPKTPMKNEPIDLSKQKNCTPERSPITPVKLTDKPLADPWTPTANLKMLISAASPDMRDREKKKELFRPIENNEFSDALPDSSQCDTADDGTADEYEKQRPSRKQKSLGLLCQKFLARYPSYPLSAEKTTISLDEVASSLGVEEPQAKIMCSLKNPQIPLLAGPTYPTTPLQGDPTGPILDAGCRMFGMRTKIRKNDLLGPVEQEFVLGMNDRSSRRTSLSSCIKHKSSRTERAANSEIRRSEVMAIKKAVFNIKCLRLVV</sequence>